<dbReference type="SMART" id="SM00487">
    <property type="entry name" value="DEXDc"/>
    <property type="match status" value="1"/>
</dbReference>
<evidence type="ECO:0000256" key="2">
    <source>
        <dbReference type="ARBA" id="ARBA00022801"/>
    </source>
</evidence>
<dbReference type="Pfam" id="PF00271">
    <property type="entry name" value="Helicase_C"/>
    <property type="match status" value="1"/>
</dbReference>
<dbReference type="InterPro" id="IPR027417">
    <property type="entry name" value="P-loop_NTPase"/>
</dbReference>
<dbReference type="GO" id="GO:0005524">
    <property type="term" value="F:ATP binding"/>
    <property type="evidence" value="ECO:0007669"/>
    <property type="project" value="UniProtKB-KW"/>
</dbReference>
<dbReference type="Proteomes" id="UP001214638">
    <property type="component" value="Unassembled WGS sequence"/>
</dbReference>
<dbReference type="InterPro" id="IPR050079">
    <property type="entry name" value="DEAD_box_RNA_helicase"/>
</dbReference>
<keyword evidence="2" id="KW-0378">Hydrolase</keyword>
<feature type="domain" description="DEAD-box RNA helicase Q" evidence="10">
    <location>
        <begin position="519"/>
        <end position="547"/>
    </location>
</feature>
<dbReference type="InterPro" id="IPR014014">
    <property type="entry name" value="RNA_helicase_DEAD_Q_motif"/>
</dbReference>
<evidence type="ECO:0000313" key="12">
    <source>
        <dbReference type="Proteomes" id="UP001214638"/>
    </source>
</evidence>
<dbReference type="InterPro" id="IPR000629">
    <property type="entry name" value="RNA-helicase_DEAD-box_CS"/>
</dbReference>
<name>A0AAD9UNZ7_9APIC</name>
<evidence type="ECO:0000313" key="11">
    <source>
        <dbReference type="EMBL" id="KAK2196389.1"/>
    </source>
</evidence>
<dbReference type="AlphaFoldDB" id="A0AAD9UNZ7"/>
<keyword evidence="12" id="KW-1185">Reference proteome</keyword>
<evidence type="ECO:0000259" key="10">
    <source>
        <dbReference type="PROSITE" id="PS51195"/>
    </source>
</evidence>
<gene>
    <name evidence="11" type="ORF">BdWA1_001633</name>
</gene>
<dbReference type="RefSeq" id="XP_067803231.1">
    <property type="nucleotide sequence ID" value="XM_067946667.1"/>
</dbReference>
<dbReference type="GeneID" id="94335931"/>
<dbReference type="PANTHER" id="PTHR47959">
    <property type="entry name" value="ATP-DEPENDENT RNA HELICASE RHLE-RELATED"/>
    <property type="match status" value="1"/>
</dbReference>
<dbReference type="KEGG" id="bdw:94335931"/>
<dbReference type="EMBL" id="JALLKP010000002">
    <property type="protein sequence ID" value="KAK2196389.1"/>
    <property type="molecule type" value="Genomic_DNA"/>
</dbReference>
<evidence type="ECO:0000259" key="8">
    <source>
        <dbReference type="PROSITE" id="PS51192"/>
    </source>
</evidence>
<evidence type="ECO:0000256" key="6">
    <source>
        <dbReference type="SAM" id="MobiDB-lite"/>
    </source>
</evidence>
<evidence type="ECO:0000259" key="9">
    <source>
        <dbReference type="PROSITE" id="PS51194"/>
    </source>
</evidence>
<keyword evidence="1" id="KW-0547">Nucleotide-binding</keyword>
<dbReference type="SMART" id="SM00490">
    <property type="entry name" value="HELICc"/>
    <property type="match status" value="1"/>
</dbReference>
<feature type="short sequence motif" description="Q motif" evidence="5">
    <location>
        <begin position="519"/>
        <end position="547"/>
    </location>
</feature>
<dbReference type="PROSITE" id="PS00039">
    <property type="entry name" value="DEAD_ATP_HELICASE"/>
    <property type="match status" value="1"/>
</dbReference>
<dbReference type="PANTHER" id="PTHR47959:SF1">
    <property type="entry name" value="ATP-DEPENDENT RNA HELICASE DBPA"/>
    <property type="match status" value="1"/>
</dbReference>
<feature type="chain" id="PRO_5042227239" evidence="7">
    <location>
        <begin position="25"/>
        <end position="950"/>
    </location>
</feature>
<dbReference type="GO" id="GO:0005829">
    <property type="term" value="C:cytosol"/>
    <property type="evidence" value="ECO:0007669"/>
    <property type="project" value="TreeGrafter"/>
</dbReference>
<dbReference type="GO" id="GO:0003724">
    <property type="term" value="F:RNA helicase activity"/>
    <property type="evidence" value="ECO:0007669"/>
    <property type="project" value="InterPro"/>
</dbReference>
<dbReference type="Gene3D" id="3.40.50.300">
    <property type="entry name" value="P-loop containing nucleotide triphosphate hydrolases"/>
    <property type="match status" value="2"/>
</dbReference>
<keyword evidence="4" id="KW-0067">ATP-binding</keyword>
<dbReference type="InterPro" id="IPR001650">
    <property type="entry name" value="Helicase_C-like"/>
</dbReference>
<keyword evidence="7" id="KW-0732">Signal</keyword>
<sequence length="950" mass="105106">MAFINLFVITAALSLFFNIHIVVAPNPTPSNVTKSPKSGEGLGEELNLKEPALGNIGPNPGHSVTYKSKHDASGDSDKSATSKSRENSNQQQKRPSPKTRRAPSPPKTQEKDSKVAPIRSSVTVILGESNGDNIISDVQGEITCYKAKEPHQVIGALELGDKVRKIETKGTETIVCHINNETLHYILVANKVNDKWLKLPLSKSNDGGIRRDFAVGSKFYSIQFDKLFQNTSNDEPPTANPVEEEQQPAEATAGPPEETVDQPTTTTTESHETTEPPSTIEPPEEKVELPEDAGATTTSVDSDKIQLLNCQLKPPENTRLLTMRQSPINKDESVYTYIDIMYPILVHYKIKSSSEMGTCEKVSYSLDDFHLLRTLNNLAFPLNTVVDVLNSDTFHYNAAILGYKIKVYDRFTILRLEYTERHVLFLMANMEILLPNDSIHEVLLYKNTNSVVLDLTTSSKGITTKFIITGDPHYNGDHENYSLDVYLEDGFLDDFQDEPVTVPEAPVAQKLIKTCDSNANWAEFDLARPLLKAINELGFTNPSRIQAKVIPVALLGKDVMVTAETGSGKTASFLIPLIQRLVSCNLLKPIGAKSPNTTTKAIVLVPTRELALQCYEVYSSLAKHLENKCLLLTGGVAVQEQEAKLERGALVIIATPGRMLDIALNSRGIDLDSVEIVILDEADRLLEMGFKGECLEILKQCNKNRQTMLFSATLNEQTMDLSNVSLKNPISIQMQGQAKLKAAEGIDFDMVLIPDEKYREAAVLYMASIINSKAIYFFATRKSAIKMGIALHLQGYKCAVLHGEMNQQQRFQAISRFSNGDANILVATEVAARGLDIENVNVVINVHVPNDAIRFVHRVGRCARMGKTGTAITLYIDKQRSCIKAFLKAVSSSKFKRRKLSTGTLEPFLATWTSLQAQVESQMNEQAMERELERAESIISSKDQKSSSTL</sequence>
<dbReference type="InterPro" id="IPR011545">
    <property type="entry name" value="DEAD/DEAH_box_helicase_dom"/>
</dbReference>
<comment type="caution">
    <text evidence="11">The sequence shown here is derived from an EMBL/GenBank/DDBJ whole genome shotgun (WGS) entry which is preliminary data.</text>
</comment>
<evidence type="ECO:0000256" key="7">
    <source>
        <dbReference type="SAM" id="SignalP"/>
    </source>
</evidence>
<evidence type="ECO:0000256" key="5">
    <source>
        <dbReference type="PROSITE-ProRule" id="PRU00552"/>
    </source>
</evidence>
<dbReference type="Pfam" id="PF00270">
    <property type="entry name" value="DEAD"/>
    <property type="match status" value="1"/>
</dbReference>
<feature type="region of interest" description="Disordered" evidence="6">
    <location>
        <begin position="25"/>
        <end position="118"/>
    </location>
</feature>
<dbReference type="PROSITE" id="PS51195">
    <property type="entry name" value="Q_MOTIF"/>
    <property type="match status" value="1"/>
</dbReference>
<accession>A0AAD9UNZ7</accession>
<dbReference type="GO" id="GO:0003676">
    <property type="term" value="F:nucleic acid binding"/>
    <property type="evidence" value="ECO:0007669"/>
    <property type="project" value="InterPro"/>
</dbReference>
<dbReference type="SUPFAM" id="SSF52540">
    <property type="entry name" value="P-loop containing nucleoside triphosphate hydrolases"/>
    <property type="match status" value="1"/>
</dbReference>
<evidence type="ECO:0000256" key="4">
    <source>
        <dbReference type="ARBA" id="ARBA00022840"/>
    </source>
</evidence>
<proteinExistence type="predicted"/>
<dbReference type="PROSITE" id="PS51194">
    <property type="entry name" value="HELICASE_CTER"/>
    <property type="match status" value="1"/>
</dbReference>
<dbReference type="GO" id="GO:0016787">
    <property type="term" value="F:hydrolase activity"/>
    <property type="evidence" value="ECO:0007669"/>
    <property type="project" value="UniProtKB-KW"/>
</dbReference>
<dbReference type="PROSITE" id="PS51192">
    <property type="entry name" value="HELICASE_ATP_BIND_1"/>
    <property type="match status" value="1"/>
</dbReference>
<feature type="signal peptide" evidence="7">
    <location>
        <begin position="1"/>
        <end position="24"/>
    </location>
</feature>
<feature type="domain" description="Helicase ATP-binding" evidence="8">
    <location>
        <begin position="550"/>
        <end position="732"/>
    </location>
</feature>
<organism evidence="11 12">
    <name type="scientific">Babesia duncani</name>
    <dbReference type="NCBI Taxonomy" id="323732"/>
    <lineage>
        <taxon>Eukaryota</taxon>
        <taxon>Sar</taxon>
        <taxon>Alveolata</taxon>
        <taxon>Apicomplexa</taxon>
        <taxon>Aconoidasida</taxon>
        <taxon>Piroplasmida</taxon>
        <taxon>Babesiidae</taxon>
        <taxon>Babesia</taxon>
    </lineage>
</organism>
<feature type="compositionally biased region" description="Low complexity" evidence="6">
    <location>
        <begin position="255"/>
        <end position="268"/>
    </location>
</feature>
<protein>
    <submittedName>
        <fullName evidence="11">Bifunctional ATP-dependent RNA helicase DEAD-box</fullName>
    </submittedName>
</protein>
<dbReference type="CDD" id="cd18787">
    <property type="entry name" value="SF2_C_DEAD"/>
    <property type="match status" value="1"/>
</dbReference>
<feature type="domain" description="Helicase C-terminal" evidence="9">
    <location>
        <begin position="762"/>
        <end position="913"/>
    </location>
</feature>
<reference evidence="11" key="1">
    <citation type="journal article" date="2023" name="Nat. Microbiol.">
        <title>Babesia duncani multi-omics identifies virulence factors and drug targets.</title>
        <authorList>
            <person name="Singh P."/>
            <person name="Lonardi S."/>
            <person name="Liang Q."/>
            <person name="Vydyam P."/>
            <person name="Khabirova E."/>
            <person name="Fang T."/>
            <person name="Gihaz S."/>
            <person name="Thekkiniath J."/>
            <person name="Munshi M."/>
            <person name="Abel S."/>
            <person name="Ciampossin L."/>
            <person name="Batugedara G."/>
            <person name="Gupta M."/>
            <person name="Lu X.M."/>
            <person name="Lenz T."/>
            <person name="Chakravarty S."/>
            <person name="Cornillot E."/>
            <person name="Hu Y."/>
            <person name="Ma W."/>
            <person name="Gonzalez L.M."/>
            <person name="Sanchez S."/>
            <person name="Estrada K."/>
            <person name="Sanchez-Flores A."/>
            <person name="Montero E."/>
            <person name="Harb O.S."/>
            <person name="Le Roch K.G."/>
            <person name="Mamoun C.B."/>
        </authorList>
    </citation>
    <scope>NUCLEOTIDE SEQUENCE</scope>
    <source>
        <strain evidence="11">WA1</strain>
    </source>
</reference>
<dbReference type="InterPro" id="IPR014001">
    <property type="entry name" value="Helicase_ATP-bd"/>
</dbReference>
<evidence type="ECO:0000256" key="3">
    <source>
        <dbReference type="ARBA" id="ARBA00022806"/>
    </source>
</evidence>
<keyword evidence="3 11" id="KW-0347">Helicase</keyword>
<evidence type="ECO:0000256" key="1">
    <source>
        <dbReference type="ARBA" id="ARBA00022741"/>
    </source>
</evidence>
<feature type="compositionally biased region" description="Basic and acidic residues" evidence="6">
    <location>
        <begin position="68"/>
        <end position="86"/>
    </location>
</feature>
<feature type="region of interest" description="Disordered" evidence="6">
    <location>
        <begin position="229"/>
        <end position="301"/>
    </location>
</feature>